<dbReference type="SUPFAM" id="SSF58104">
    <property type="entry name" value="Methyl-accepting chemotaxis protein (MCP) signaling domain"/>
    <property type="match status" value="1"/>
</dbReference>
<dbReference type="PROSITE" id="PS50111">
    <property type="entry name" value="CHEMOTAXIS_TRANSDUC_2"/>
    <property type="match status" value="1"/>
</dbReference>
<dbReference type="SMART" id="SM00304">
    <property type="entry name" value="HAMP"/>
    <property type="match status" value="1"/>
</dbReference>
<dbReference type="RefSeq" id="WP_261971120.1">
    <property type="nucleotide sequence ID" value="NZ_JAHHZF010000014.1"/>
</dbReference>
<dbReference type="AlphaFoldDB" id="A0A947DCS7"/>
<name>A0A947DCS7_9HYPH</name>
<feature type="domain" description="HAMP" evidence="7">
    <location>
        <begin position="215"/>
        <end position="268"/>
    </location>
</feature>
<keyword evidence="5" id="KW-0472">Membrane</keyword>
<dbReference type="GO" id="GO:0007165">
    <property type="term" value="P:signal transduction"/>
    <property type="evidence" value="ECO:0007669"/>
    <property type="project" value="UniProtKB-KW"/>
</dbReference>
<dbReference type="GO" id="GO:0016020">
    <property type="term" value="C:membrane"/>
    <property type="evidence" value="ECO:0007669"/>
    <property type="project" value="InterPro"/>
</dbReference>
<dbReference type="Pfam" id="PF00672">
    <property type="entry name" value="HAMP"/>
    <property type="match status" value="1"/>
</dbReference>
<dbReference type="Proteomes" id="UP000766595">
    <property type="component" value="Unassembled WGS sequence"/>
</dbReference>
<evidence type="ECO:0000313" key="8">
    <source>
        <dbReference type="EMBL" id="MBT9292619.1"/>
    </source>
</evidence>
<keyword evidence="1 3" id="KW-0807">Transducer</keyword>
<keyword evidence="5" id="KW-0812">Transmembrane</keyword>
<dbReference type="InterPro" id="IPR004089">
    <property type="entry name" value="MCPsignal_dom"/>
</dbReference>
<dbReference type="Gene3D" id="1.10.287.950">
    <property type="entry name" value="Methyl-accepting chemotaxis protein"/>
    <property type="match status" value="1"/>
</dbReference>
<evidence type="ECO:0000259" key="6">
    <source>
        <dbReference type="PROSITE" id="PS50111"/>
    </source>
</evidence>
<evidence type="ECO:0000256" key="2">
    <source>
        <dbReference type="ARBA" id="ARBA00029447"/>
    </source>
</evidence>
<evidence type="ECO:0000259" key="7">
    <source>
        <dbReference type="PROSITE" id="PS50885"/>
    </source>
</evidence>
<keyword evidence="4" id="KW-0175">Coiled coil</keyword>
<accession>A0A947DCS7</accession>
<comment type="similarity">
    <text evidence="2">Belongs to the methyl-accepting chemotaxis (MCP) protein family.</text>
</comment>
<dbReference type="CDD" id="cd06225">
    <property type="entry name" value="HAMP"/>
    <property type="match status" value="1"/>
</dbReference>
<keyword evidence="5" id="KW-1133">Transmembrane helix</keyword>
<proteinExistence type="inferred from homology"/>
<dbReference type="PANTHER" id="PTHR32089">
    <property type="entry name" value="METHYL-ACCEPTING CHEMOTAXIS PROTEIN MCPB"/>
    <property type="match status" value="1"/>
</dbReference>
<gene>
    <name evidence="8" type="ORF">KL771_24370</name>
</gene>
<dbReference type="PANTHER" id="PTHR32089:SF112">
    <property type="entry name" value="LYSOZYME-LIKE PROTEIN-RELATED"/>
    <property type="match status" value="1"/>
</dbReference>
<dbReference type="InterPro" id="IPR003660">
    <property type="entry name" value="HAMP_dom"/>
</dbReference>
<keyword evidence="9" id="KW-1185">Reference proteome</keyword>
<evidence type="ECO:0000256" key="5">
    <source>
        <dbReference type="SAM" id="Phobius"/>
    </source>
</evidence>
<evidence type="ECO:0000256" key="1">
    <source>
        <dbReference type="ARBA" id="ARBA00023224"/>
    </source>
</evidence>
<evidence type="ECO:0000256" key="3">
    <source>
        <dbReference type="PROSITE-ProRule" id="PRU00284"/>
    </source>
</evidence>
<dbReference type="Pfam" id="PF00015">
    <property type="entry name" value="MCPsignal"/>
    <property type="match status" value="1"/>
</dbReference>
<feature type="coiled-coil region" evidence="4">
    <location>
        <begin position="256"/>
        <end position="283"/>
    </location>
</feature>
<dbReference type="Gene3D" id="6.10.340.10">
    <property type="match status" value="1"/>
</dbReference>
<evidence type="ECO:0000313" key="9">
    <source>
        <dbReference type="Proteomes" id="UP000766595"/>
    </source>
</evidence>
<sequence length="564" mass="59034">MSFKDLTLATKITALLLLLALTSMGGILYATHSMKTIDEAYSRLLAAESNATVYVARANRNISDLIASLYGNAAATTEATNQQMTGNRRKALEQFEENLGKARTSMPAKAADLDALTSGVRSVMNGVCGDVARMSQSTDPTENQKALAKLISDCEPQLRDAQGRLVKFNDVLIAAVDKMSDDNSAMASSVSMMTLLGMVLATILVVGLAIMIVRATVSTPIARLLQTMATIGKGDYSVTVENTERRDEVGQFARGLESFRSALAEAERQRRAQEAAAAAEQERIRKRGTLAEQFVSRMEAIATAFAKSSGEVSDAARNLSATAEETSRQAQAVSGAAEEASTNVQTVAASTEEMSTSIREIAGQVAKSNSVAKVAADEAARTEMDVKALSQAADKIGEVIDLINNIAGQTNLLALNATIEAARAGEAGRGFAVVASEVKQLAAQTAKATEEIGGKIGEIQLATNRTVGAIEKIVGTVADIQAISSAIASAIEQQSAATGEISSNTQLAARGTEQVTENITGVGRAAEMTGAASNQLMGLSGTLSGQAKDLQKEVNLFVEQLKAA</sequence>
<reference evidence="8 9" key="1">
    <citation type="submission" date="2021-06" db="EMBL/GenBank/DDBJ databases">
        <authorList>
            <person name="Grouzdev D.S."/>
            <person name="Koziaeva V."/>
        </authorList>
    </citation>
    <scope>NUCLEOTIDE SEQUENCE [LARGE SCALE GENOMIC DNA]</scope>
    <source>
        <strain evidence="8 9">22</strain>
    </source>
</reference>
<protein>
    <submittedName>
        <fullName evidence="8">Methyl-accepting chemotaxis protein</fullName>
    </submittedName>
</protein>
<evidence type="ECO:0000256" key="4">
    <source>
        <dbReference type="SAM" id="Coils"/>
    </source>
</evidence>
<feature type="domain" description="Methyl-accepting transducer" evidence="6">
    <location>
        <begin position="308"/>
        <end position="537"/>
    </location>
</feature>
<feature type="transmembrane region" description="Helical" evidence="5">
    <location>
        <begin position="190"/>
        <end position="213"/>
    </location>
</feature>
<dbReference type="PROSITE" id="PS50885">
    <property type="entry name" value="HAMP"/>
    <property type="match status" value="1"/>
</dbReference>
<organism evidence="8 9">
    <name type="scientific">Prosthecodimorpha staleyi</name>
    <dbReference type="NCBI Taxonomy" id="2840188"/>
    <lineage>
        <taxon>Bacteria</taxon>
        <taxon>Pseudomonadati</taxon>
        <taxon>Pseudomonadota</taxon>
        <taxon>Alphaproteobacteria</taxon>
        <taxon>Hyphomicrobiales</taxon>
        <taxon>Ancalomicrobiaceae</taxon>
        <taxon>Prosthecodimorpha</taxon>
    </lineage>
</organism>
<dbReference type="SMART" id="SM00283">
    <property type="entry name" value="MA"/>
    <property type="match status" value="1"/>
</dbReference>
<dbReference type="EMBL" id="JAHHZF010000014">
    <property type="protein sequence ID" value="MBT9292619.1"/>
    <property type="molecule type" value="Genomic_DNA"/>
</dbReference>
<comment type="caution">
    <text evidence="8">The sequence shown here is derived from an EMBL/GenBank/DDBJ whole genome shotgun (WGS) entry which is preliminary data.</text>
</comment>